<gene>
    <name evidence="3" type="ORF">HannXRQ_Chr02g0055781</name>
    <name evidence="2" type="ORF">HanXRQr2_Chr02g0082181</name>
</gene>
<dbReference type="AlphaFoldDB" id="A0A251VJN7"/>
<reference evidence="3" key="2">
    <citation type="submission" date="2017-02" db="EMBL/GenBank/DDBJ databases">
        <title>Sunflower complete genome.</title>
        <authorList>
            <person name="Langlade N."/>
            <person name="Munos S."/>
        </authorList>
    </citation>
    <scope>NUCLEOTIDE SEQUENCE [LARGE SCALE GENOMIC DNA]</scope>
    <source>
        <tissue evidence="3">Leaves</tissue>
    </source>
</reference>
<protein>
    <submittedName>
        <fullName evidence="3">Uncharacterized protein</fullName>
    </submittedName>
</protein>
<evidence type="ECO:0000313" key="2">
    <source>
        <dbReference type="EMBL" id="KAF5819844.1"/>
    </source>
</evidence>
<accession>A0A251VJN7</accession>
<dbReference type="EMBL" id="MNCJ02000317">
    <property type="protein sequence ID" value="KAF5819844.1"/>
    <property type="molecule type" value="Genomic_DNA"/>
</dbReference>
<dbReference type="Proteomes" id="UP000215914">
    <property type="component" value="Chromosome 2"/>
</dbReference>
<organism evidence="3 4">
    <name type="scientific">Helianthus annuus</name>
    <name type="common">Common sunflower</name>
    <dbReference type="NCBI Taxonomy" id="4232"/>
    <lineage>
        <taxon>Eukaryota</taxon>
        <taxon>Viridiplantae</taxon>
        <taxon>Streptophyta</taxon>
        <taxon>Embryophyta</taxon>
        <taxon>Tracheophyta</taxon>
        <taxon>Spermatophyta</taxon>
        <taxon>Magnoliopsida</taxon>
        <taxon>eudicotyledons</taxon>
        <taxon>Gunneridae</taxon>
        <taxon>Pentapetalae</taxon>
        <taxon>asterids</taxon>
        <taxon>campanulids</taxon>
        <taxon>Asterales</taxon>
        <taxon>Asteraceae</taxon>
        <taxon>Asteroideae</taxon>
        <taxon>Heliantheae alliance</taxon>
        <taxon>Heliantheae</taxon>
        <taxon>Helianthus</taxon>
    </lineage>
</organism>
<dbReference type="InParanoid" id="A0A251VJN7"/>
<evidence type="ECO:0000313" key="4">
    <source>
        <dbReference type="Proteomes" id="UP000215914"/>
    </source>
</evidence>
<sequence>MFITFLKVSVRLSEIYYYYFIIYIYQFLSSICASGFFEFWVLPLKFVFFDFHPQHISVAINLLNFGFFIRLLITQVVERESRQRKGERWLARWTTDGGRRLTTLKTVVIVFLGHLKPDPPAVASRTKASYRRQQLRTEIAILCQGKTARPGTWLCGRYVKEWADWLSDELG</sequence>
<evidence type="ECO:0000313" key="3">
    <source>
        <dbReference type="EMBL" id="OTG35343.1"/>
    </source>
</evidence>
<reference evidence="2" key="3">
    <citation type="submission" date="2020-06" db="EMBL/GenBank/DDBJ databases">
        <title>Helianthus annuus Genome sequencing and assembly Release 2.</title>
        <authorList>
            <person name="Gouzy J."/>
            <person name="Langlade N."/>
            <person name="Munos S."/>
        </authorList>
    </citation>
    <scope>NUCLEOTIDE SEQUENCE</scope>
    <source>
        <tissue evidence="2">Leaves</tissue>
    </source>
</reference>
<keyword evidence="1" id="KW-1133">Transmembrane helix</keyword>
<keyword evidence="1" id="KW-0812">Transmembrane</keyword>
<keyword evidence="1" id="KW-0472">Membrane</keyword>
<feature type="transmembrane region" description="Helical" evidence="1">
    <location>
        <begin position="54"/>
        <end position="73"/>
    </location>
</feature>
<proteinExistence type="predicted"/>
<feature type="transmembrane region" description="Helical" evidence="1">
    <location>
        <begin position="16"/>
        <end position="42"/>
    </location>
</feature>
<evidence type="ECO:0000256" key="1">
    <source>
        <dbReference type="SAM" id="Phobius"/>
    </source>
</evidence>
<dbReference type="EMBL" id="CM007891">
    <property type="protein sequence ID" value="OTG35343.1"/>
    <property type="molecule type" value="Genomic_DNA"/>
</dbReference>
<reference evidence="2 4" key="1">
    <citation type="journal article" date="2017" name="Nature">
        <title>The sunflower genome provides insights into oil metabolism, flowering and Asterid evolution.</title>
        <authorList>
            <person name="Badouin H."/>
            <person name="Gouzy J."/>
            <person name="Grassa C.J."/>
            <person name="Murat F."/>
            <person name="Staton S.E."/>
            <person name="Cottret L."/>
            <person name="Lelandais-Briere C."/>
            <person name="Owens G.L."/>
            <person name="Carrere S."/>
            <person name="Mayjonade B."/>
            <person name="Legrand L."/>
            <person name="Gill N."/>
            <person name="Kane N.C."/>
            <person name="Bowers J.E."/>
            <person name="Hubner S."/>
            <person name="Bellec A."/>
            <person name="Berard A."/>
            <person name="Berges H."/>
            <person name="Blanchet N."/>
            <person name="Boniface M.C."/>
            <person name="Brunel D."/>
            <person name="Catrice O."/>
            <person name="Chaidir N."/>
            <person name="Claudel C."/>
            <person name="Donnadieu C."/>
            <person name="Faraut T."/>
            <person name="Fievet G."/>
            <person name="Helmstetter N."/>
            <person name="King M."/>
            <person name="Knapp S.J."/>
            <person name="Lai Z."/>
            <person name="Le Paslier M.C."/>
            <person name="Lippi Y."/>
            <person name="Lorenzon L."/>
            <person name="Mandel J.R."/>
            <person name="Marage G."/>
            <person name="Marchand G."/>
            <person name="Marquand E."/>
            <person name="Bret-Mestries E."/>
            <person name="Morien E."/>
            <person name="Nambeesan S."/>
            <person name="Nguyen T."/>
            <person name="Pegot-Espagnet P."/>
            <person name="Pouilly N."/>
            <person name="Raftis F."/>
            <person name="Sallet E."/>
            <person name="Schiex T."/>
            <person name="Thomas J."/>
            <person name="Vandecasteele C."/>
            <person name="Vares D."/>
            <person name="Vear F."/>
            <person name="Vautrin S."/>
            <person name="Crespi M."/>
            <person name="Mangin B."/>
            <person name="Burke J.M."/>
            <person name="Salse J."/>
            <person name="Munos S."/>
            <person name="Vincourt P."/>
            <person name="Rieseberg L.H."/>
            <person name="Langlade N.B."/>
        </authorList>
    </citation>
    <scope>NUCLEOTIDE SEQUENCE [LARGE SCALE GENOMIC DNA]</scope>
    <source>
        <strain evidence="4">cv. SF193</strain>
        <tissue evidence="2">Leaves</tissue>
    </source>
</reference>
<name>A0A251VJN7_HELAN</name>
<keyword evidence="4" id="KW-1185">Reference proteome</keyword>
<dbReference type="Gramene" id="mRNA:HanXRQr2_Chr02g0082181">
    <property type="protein sequence ID" value="CDS:HanXRQr2_Chr02g0082181.1"/>
    <property type="gene ID" value="HanXRQr2_Chr02g0082181"/>
</dbReference>